<gene>
    <name evidence="1" type="ORF">AAFF_G00023300</name>
</gene>
<comment type="caution">
    <text evidence="1">The sequence shown here is derived from an EMBL/GenBank/DDBJ whole genome shotgun (WGS) entry which is preliminary data.</text>
</comment>
<proteinExistence type="predicted"/>
<organism evidence="1 2">
    <name type="scientific">Aldrovandia affinis</name>
    <dbReference type="NCBI Taxonomy" id="143900"/>
    <lineage>
        <taxon>Eukaryota</taxon>
        <taxon>Metazoa</taxon>
        <taxon>Chordata</taxon>
        <taxon>Craniata</taxon>
        <taxon>Vertebrata</taxon>
        <taxon>Euteleostomi</taxon>
        <taxon>Actinopterygii</taxon>
        <taxon>Neopterygii</taxon>
        <taxon>Teleostei</taxon>
        <taxon>Notacanthiformes</taxon>
        <taxon>Halosauridae</taxon>
        <taxon>Aldrovandia</taxon>
    </lineage>
</organism>
<sequence>MAREAHALIPRFGVPHPVGWNCGNRYVKALKQGLTRASSACLKERDLRSPALAFCLTFSTTRHLLGGTLLVLRDMMATGLLDSPVPSRRASGTTVNSQIFECRRLAAVPLIQ</sequence>
<evidence type="ECO:0000313" key="2">
    <source>
        <dbReference type="Proteomes" id="UP001221898"/>
    </source>
</evidence>
<accession>A0AAD7WZD1</accession>
<dbReference type="EMBL" id="JAINUG010000011">
    <property type="protein sequence ID" value="KAJ8414807.1"/>
    <property type="molecule type" value="Genomic_DNA"/>
</dbReference>
<reference evidence="1" key="1">
    <citation type="journal article" date="2023" name="Science">
        <title>Genome structures resolve the early diversification of teleost fishes.</title>
        <authorList>
            <person name="Parey E."/>
            <person name="Louis A."/>
            <person name="Montfort J."/>
            <person name="Bouchez O."/>
            <person name="Roques C."/>
            <person name="Iampietro C."/>
            <person name="Lluch J."/>
            <person name="Castinel A."/>
            <person name="Donnadieu C."/>
            <person name="Desvignes T."/>
            <person name="Floi Bucao C."/>
            <person name="Jouanno E."/>
            <person name="Wen M."/>
            <person name="Mejri S."/>
            <person name="Dirks R."/>
            <person name="Jansen H."/>
            <person name="Henkel C."/>
            <person name="Chen W.J."/>
            <person name="Zahm M."/>
            <person name="Cabau C."/>
            <person name="Klopp C."/>
            <person name="Thompson A.W."/>
            <person name="Robinson-Rechavi M."/>
            <person name="Braasch I."/>
            <person name="Lecointre G."/>
            <person name="Bobe J."/>
            <person name="Postlethwait J.H."/>
            <person name="Berthelot C."/>
            <person name="Roest Crollius H."/>
            <person name="Guiguen Y."/>
        </authorList>
    </citation>
    <scope>NUCLEOTIDE SEQUENCE</scope>
    <source>
        <strain evidence="1">NC1722</strain>
    </source>
</reference>
<keyword evidence="2" id="KW-1185">Reference proteome</keyword>
<protein>
    <submittedName>
        <fullName evidence="1">Uncharacterized protein</fullName>
    </submittedName>
</protein>
<dbReference type="Proteomes" id="UP001221898">
    <property type="component" value="Unassembled WGS sequence"/>
</dbReference>
<dbReference type="AlphaFoldDB" id="A0AAD7WZD1"/>
<evidence type="ECO:0000313" key="1">
    <source>
        <dbReference type="EMBL" id="KAJ8414807.1"/>
    </source>
</evidence>
<name>A0AAD7WZD1_9TELE</name>